<dbReference type="InterPro" id="IPR001387">
    <property type="entry name" value="Cro/C1-type_HTH"/>
</dbReference>
<organism evidence="2 3">
    <name type="scientific">Carbonactinospora thermoautotrophica</name>
    <dbReference type="NCBI Taxonomy" id="1469144"/>
    <lineage>
        <taxon>Bacteria</taxon>
        <taxon>Bacillati</taxon>
        <taxon>Actinomycetota</taxon>
        <taxon>Actinomycetes</taxon>
        <taxon>Kitasatosporales</taxon>
        <taxon>Carbonactinosporaceae</taxon>
        <taxon>Carbonactinospora</taxon>
    </lineage>
</organism>
<evidence type="ECO:0000313" key="2">
    <source>
        <dbReference type="EMBL" id="KWX02177.1"/>
    </source>
</evidence>
<sequence>MSYLICSSHTWRMVSTPTVRRRRVGAELRRIREAAGMTLEDAAKVLECSISKISRMETGHVKARVRDIRELLDAYGLADEQRRNALLNLARNADQQDWWIDFSDVLSSLAQHYLSLESDAAWFCCFQPLVVPGLLQTEDYARAVISAGQIEETPEKVEKRVGIRMARQEILFRPNPVRLWVVLDEAVLRREVGGREVMRGQLKRLADAAVMPNITLQVLPYEVGAHAGIDGPFVLIGFPEREDPDVVFLENMTSSLYLENNEAVYRYKLAFDHIRAEALSPRRSEELIRKLAKEFV</sequence>
<dbReference type="InterPro" id="IPR010982">
    <property type="entry name" value="Lambda_DNA-bd_dom_sf"/>
</dbReference>
<proteinExistence type="predicted"/>
<evidence type="ECO:0000313" key="3">
    <source>
        <dbReference type="Proteomes" id="UP000070188"/>
    </source>
</evidence>
<dbReference type="SMART" id="SM00530">
    <property type="entry name" value="HTH_XRE"/>
    <property type="match status" value="1"/>
</dbReference>
<feature type="domain" description="HTH cro/C1-type" evidence="1">
    <location>
        <begin position="28"/>
        <end position="81"/>
    </location>
</feature>
<comment type="caution">
    <text evidence="2">The sequence shown here is derived from an EMBL/GenBank/DDBJ whole genome shotgun (WGS) entry which is preliminary data.</text>
</comment>
<keyword evidence="3" id="KW-1185">Reference proteome</keyword>
<dbReference type="STRING" id="1469144.LI90_3219"/>
<evidence type="ECO:0000259" key="1">
    <source>
        <dbReference type="PROSITE" id="PS50943"/>
    </source>
</evidence>
<dbReference type="SUPFAM" id="SSF47413">
    <property type="entry name" value="lambda repressor-like DNA-binding domains"/>
    <property type="match status" value="1"/>
</dbReference>
<reference evidence="3" key="1">
    <citation type="submission" date="2015-04" db="EMBL/GenBank/DDBJ databases">
        <title>Physiological reanalysis, assessment of diazotrophy, and genome sequences of multiple isolates of Streptomyces thermoautotrophicus.</title>
        <authorList>
            <person name="MacKellar D.C."/>
            <person name="Lieber L."/>
            <person name="Norman J."/>
            <person name="Bolger A."/>
            <person name="Tobin C."/>
            <person name="Murray J.W."/>
            <person name="Chang R."/>
            <person name="Ford T."/>
            <person name="Nguyen P.Q."/>
            <person name="Woodward J."/>
            <person name="Permingeat H."/>
            <person name="Joshi N.S."/>
            <person name="Silver P.A."/>
            <person name="Usadel B."/>
            <person name="Rutherford A.W."/>
            <person name="Friesen M."/>
            <person name="Prell J."/>
        </authorList>
    </citation>
    <scope>NUCLEOTIDE SEQUENCE [LARGE SCALE GENOMIC DNA]</scope>
    <source>
        <strain evidence="3">H1</strain>
    </source>
</reference>
<keyword evidence="2" id="KW-0238">DNA-binding</keyword>
<gene>
    <name evidence="2" type="ORF">LI90_3219</name>
</gene>
<accession>A0A132MWH9</accession>
<dbReference type="Pfam" id="PF13560">
    <property type="entry name" value="HTH_31"/>
    <property type="match status" value="1"/>
</dbReference>
<dbReference type="CDD" id="cd00093">
    <property type="entry name" value="HTH_XRE"/>
    <property type="match status" value="1"/>
</dbReference>
<dbReference type="AlphaFoldDB" id="A0A132MWH9"/>
<dbReference type="InterPro" id="IPR043917">
    <property type="entry name" value="DUF5753"/>
</dbReference>
<name>A0A132MWH9_9ACTN</name>
<dbReference type="PATRIC" id="fig|1469144.10.peg.3466"/>
<dbReference type="Proteomes" id="UP000070188">
    <property type="component" value="Unassembled WGS sequence"/>
</dbReference>
<dbReference type="GO" id="GO:0003677">
    <property type="term" value="F:DNA binding"/>
    <property type="evidence" value="ECO:0007669"/>
    <property type="project" value="UniProtKB-KW"/>
</dbReference>
<dbReference type="PROSITE" id="PS50943">
    <property type="entry name" value="HTH_CROC1"/>
    <property type="match status" value="1"/>
</dbReference>
<dbReference type="EMBL" id="LAXD01000001">
    <property type="protein sequence ID" value="KWX02177.1"/>
    <property type="molecule type" value="Genomic_DNA"/>
</dbReference>
<dbReference type="Gene3D" id="1.10.260.40">
    <property type="entry name" value="lambda repressor-like DNA-binding domains"/>
    <property type="match status" value="1"/>
</dbReference>
<protein>
    <submittedName>
        <fullName evidence="2">Putative DNA-binding protein</fullName>
    </submittedName>
</protein>
<dbReference type="Pfam" id="PF19054">
    <property type="entry name" value="DUF5753"/>
    <property type="match status" value="1"/>
</dbReference>